<dbReference type="GO" id="GO:0008270">
    <property type="term" value="F:zinc ion binding"/>
    <property type="evidence" value="ECO:0007669"/>
    <property type="project" value="UniProtKB-KW"/>
</dbReference>
<proteinExistence type="predicted"/>
<reference evidence="15" key="1">
    <citation type="submission" date="2023-07" db="EMBL/GenBank/DDBJ databases">
        <title>Chromosome-level genome assembly of Artemia franciscana.</title>
        <authorList>
            <person name="Jo E."/>
        </authorList>
    </citation>
    <scope>NUCLEOTIDE SEQUENCE</scope>
    <source>
        <tissue evidence="15">Whole body</tissue>
    </source>
</reference>
<evidence type="ECO:0000259" key="13">
    <source>
        <dbReference type="PROSITE" id="PS50089"/>
    </source>
</evidence>
<keyword evidence="12" id="KW-1133">Transmembrane helix</keyword>
<dbReference type="GO" id="GO:0016567">
    <property type="term" value="P:protein ubiquitination"/>
    <property type="evidence" value="ECO:0007669"/>
    <property type="project" value="InterPro"/>
</dbReference>
<evidence type="ECO:0000256" key="11">
    <source>
        <dbReference type="SAM" id="MobiDB-lite"/>
    </source>
</evidence>
<evidence type="ECO:0000256" key="12">
    <source>
        <dbReference type="SAM" id="Phobius"/>
    </source>
</evidence>
<dbReference type="FunFam" id="3.30.40.10:FF:000424">
    <property type="entry name" value="RBR-type E3 ubiquitin transferase"/>
    <property type="match status" value="1"/>
</dbReference>
<feature type="region of interest" description="Disordered" evidence="11">
    <location>
        <begin position="587"/>
        <end position="607"/>
    </location>
</feature>
<evidence type="ECO:0000256" key="8">
    <source>
        <dbReference type="ARBA" id="ARBA00022786"/>
    </source>
</evidence>
<evidence type="ECO:0000256" key="5">
    <source>
        <dbReference type="ARBA" id="ARBA00022723"/>
    </source>
</evidence>
<feature type="domain" description="RING-type" evidence="14">
    <location>
        <begin position="36"/>
        <end position="251"/>
    </location>
</feature>
<sequence>MNGLLIIVNKLSRKLLGTTSNKLPSVYCLEGSKTTSLEECALCLDEYPSDQMTSLSSCEHRPCQSCFTQYLKIEISESRVIIACPECEKLVHPNDIYAALQDKIMIGKYEDFMVRRVLLSDPDARWCPAPDCGFAVIASGCAGCPNLKCERPGCDTEFCYHCKAVWHPDKTCDAARTGRKSRRSNSSFDNPIFDKDKLRKCPRCQIIIMKVDDGSCNHMTCACCGSQFCWLCMKEITDLHYLSPSGCTFWGKKPWSKKKKILWQVGILIGAPVGIALLAGIAVPAIIIGLPVWVARKLSAKSKKKKKMGKVVVGSAVIATVLVSPFVAVFTVALGVPICLAYVYGVVPISLMRSGGCGVTNEKEEEFDLENDPDILEFGNENRLESFNDRKVTVSGCGATYNAKKGDELPIDYQNRSVIPHDASGYCLKYEGPSETTVKRYSLTSETVSLSERSVTLSCTDDCSSSTRGFAGSVLNYKFTNARGLPSSSFTPAEVYIDGRSQSEGESSSKCGENLIGDGSKRRTGVTSEKQVTIAEASPDYVDDVDVEMSYITPPEGEPSDLIKKEDLKSLATTIASRLSQEVTKMTSADDDCGHHAASCSDASNVG</sequence>
<gene>
    <name evidence="15" type="ORF">QYM36_004032</name>
</gene>
<dbReference type="InterPro" id="IPR002867">
    <property type="entry name" value="IBR_dom"/>
</dbReference>
<dbReference type="SUPFAM" id="SSF57850">
    <property type="entry name" value="RING/U-box"/>
    <property type="match status" value="3"/>
</dbReference>
<evidence type="ECO:0000256" key="9">
    <source>
        <dbReference type="ARBA" id="ARBA00022833"/>
    </source>
</evidence>
<evidence type="ECO:0000256" key="1">
    <source>
        <dbReference type="ARBA" id="ARBA00001798"/>
    </source>
</evidence>
<dbReference type="EMBL" id="JAVRJZ010000007">
    <property type="protein sequence ID" value="KAK2719985.1"/>
    <property type="molecule type" value="Genomic_DNA"/>
</dbReference>
<evidence type="ECO:0000256" key="3">
    <source>
        <dbReference type="ARBA" id="ARBA00012251"/>
    </source>
</evidence>
<dbReference type="Pfam" id="PF01485">
    <property type="entry name" value="IBR"/>
    <property type="match status" value="2"/>
</dbReference>
<dbReference type="Gene3D" id="3.30.40.10">
    <property type="entry name" value="Zinc/RING finger domain, C3HC4 (zinc finger)"/>
    <property type="match status" value="1"/>
</dbReference>
<protein>
    <recommendedName>
        <fullName evidence="3">RBR-type E3 ubiquitin transferase</fullName>
        <ecNumber evidence="3">2.3.2.31</ecNumber>
    </recommendedName>
</protein>
<keyword evidence="5" id="KW-0479">Metal-binding</keyword>
<dbReference type="PANTHER" id="PTHR11685">
    <property type="entry name" value="RBR FAMILY RING FINGER AND IBR DOMAIN-CONTAINING"/>
    <property type="match status" value="1"/>
</dbReference>
<dbReference type="InterPro" id="IPR001841">
    <property type="entry name" value="Znf_RING"/>
</dbReference>
<evidence type="ECO:0000256" key="10">
    <source>
        <dbReference type="PROSITE-ProRule" id="PRU00175"/>
    </source>
</evidence>
<keyword evidence="16" id="KW-1185">Reference proteome</keyword>
<dbReference type="SMART" id="SM00647">
    <property type="entry name" value="IBR"/>
    <property type="match status" value="2"/>
</dbReference>
<feature type="domain" description="RING-type" evidence="13">
    <location>
        <begin position="40"/>
        <end position="88"/>
    </location>
</feature>
<accession>A0AA88LFS8</accession>
<feature type="compositionally biased region" description="Polar residues" evidence="11">
    <location>
        <begin position="500"/>
        <end position="511"/>
    </location>
</feature>
<dbReference type="Gene3D" id="2.20.25.20">
    <property type="match status" value="1"/>
</dbReference>
<keyword evidence="7 10" id="KW-0863">Zinc-finger</keyword>
<evidence type="ECO:0000259" key="14">
    <source>
        <dbReference type="PROSITE" id="PS51873"/>
    </source>
</evidence>
<dbReference type="EC" id="2.3.2.31" evidence="3"/>
<dbReference type="Gene3D" id="1.20.120.1750">
    <property type="match status" value="1"/>
</dbReference>
<dbReference type="Proteomes" id="UP001187531">
    <property type="component" value="Unassembled WGS sequence"/>
</dbReference>
<keyword evidence="8" id="KW-0833">Ubl conjugation pathway</keyword>
<dbReference type="FunFam" id="1.20.120.1750:FF:000017">
    <property type="entry name" value="RBR-type E3 ubiquitin transferase"/>
    <property type="match status" value="1"/>
</dbReference>
<keyword evidence="12" id="KW-0472">Membrane</keyword>
<keyword evidence="4" id="KW-0808">Transferase</keyword>
<feature type="transmembrane region" description="Helical" evidence="12">
    <location>
        <begin position="261"/>
        <end position="290"/>
    </location>
</feature>
<feature type="transmembrane region" description="Helical" evidence="12">
    <location>
        <begin position="311"/>
        <end position="344"/>
    </location>
</feature>
<dbReference type="AlphaFoldDB" id="A0AA88LFS8"/>
<evidence type="ECO:0000256" key="2">
    <source>
        <dbReference type="ARBA" id="ARBA00004906"/>
    </source>
</evidence>
<keyword evidence="6" id="KW-0677">Repeat</keyword>
<dbReference type="FunFam" id="2.20.25.20:FF:000004">
    <property type="entry name" value="RBR-type E3 ubiquitin transferase"/>
    <property type="match status" value="1"/>
</dbReference>
<feature type="region of interest" description="Disordered" evidence="11">
    <location>
        <begin position="499"/>
        <end position="528"/>
    </location>
</feature>
<evidence type="ECO:0000313" key="15">
    <source>
        <dbReference type="EMBL" id="KAK2719985.1"/>
    </source>
</evidence>
<keyword evidence="12" id="KW-0812">Transmembrane</keyword>
<name>A0AA88LFS8_ARTSF</name>
<dbReference type="PROSITE" id="PS51873">
    <property type="entry name" value="TRIAD"/>
    <property type="match status" value="1"/>
</dbReference>
<dbReference type="PROSITE" id="PS50089">
    <property type="entry name" value="ZF_RING_2"/>
    <property type="match status" value="1"/>
</dbReference>
<dbReference type="GO" id="GO:0061630">
    <property type="term" value="F:ubiquitin protein ligase activity"/>
    <property type="evidence" value="ECO:0007669"/>
    <property type="project" value="UniProtKB-EC"/>
</dbReference>
<comment type="pathway">
    <text evidence="2">Protein modification; protein ubiquitination.</text>
</comment>
<dbReference type="InterPro" id="IPR031127">
    <property type="entry name" value="E3_UB_ligase_RBR"/>
</dbReference>
<keyword evidence="9" id="KW-0862">Zinc</keyword>
<evidence type="ECO:0000256" key="4">
    <source>
        <dbReference type="ARBA" id="ARBA00022679"/>
    </source>
</evidence>
<evidence type="ECO:0000256" key="7">
    <source>
        <dbReference type="ARBA" id="ARBA00022771"/>
    </source>
</evidence>
<dbReference type="InterPro" id="IPR013083">
    <property type="entry name" value="Znf_RING/FYVE/PHD"/>
</dbReference>
<dbReference type="CDD" id="cd20338">
    <property type="entry name" value="BRcat_RBR_RNF19"/>
    <property type="match status" value="1"/>
</dbReference>
<evidence type="ECO:0000256" key="6">
    <source>
        <dbReference type="ARBA" id="ARBA00022737"/>
    </source>
</evidence>
<organism evidence="15 16">
    <name type="scientific">Artemia franciscana</name>
    <name type="common">Brine shrimp</name>
    <name type="synonym">Artemia sanfranciscana</name>
    <dbReference type="NCBI Taxonomy" id="6661"/>
    <lineage>
        <taxon>Eukaryota</taxon>
        <taxon>Metazoa</taxon>
        <taxon>Ecdysozoa</taxon>
        <taxon>Arthropoda</taxon>
        <taxon>Crustacea</taxon>
        <taxon>Branchiopoda</taxon>
        <taxon>Anostraca</taxon>
        <taxon>Artemiidae</taxon>
        <taxon>Artemia</taxon>
    </lineage>
</organism>
<comment type="catalytic activity">
    <reaction evidence="1">
        <text>[E2 ubiquitin-conjugating enzyme]-S-ubiquitinyl-L-cysteine + [acceptor protein]-L-lysine = [E2 ubiquitin-conjugating enzyme]-L-cysteine + [acceptor protein]-N(6)-ubiquitinyl-L-lysine.</text>
        <dbReference type="EC" id="2.3.2.31"/>
    </reaction>
</comment>
<comment type="caution">
    <text evidence="15">The sequence shown here is derived from an EMBL/GenBank/DDBJ whole genome shotgun (WGS) entry which is preliminary data.</text>
</comment>
<evidence type="ECO:0000313" key="16">
    <source>
        <dbReference type="Proteomes" id="UP001187531"/>
    </source>
</evidence>
<dbReference type="InterPro" id="IPR044066">
    <property type="entry name" value="TRIAD_supradom"/>
</dbReference>